<name>A0A8D8CJC1_CULPI</name>
<protein>
    <submittedName>
        <fullName evidence="1">(northern house mosquito) hypothetical protein</fullName>
    </submittedName>
</protein>
<accession>A0A8D8CJC1</accession>
<evidence type="ECO:0000313" key="1">
    <source>
        <dbReference type="EMBL" id="CAG6494873.1"/>
    </source>
</evidence>
<dbReference type="EMBL" id="HBUE01126172">
    <property type="protein sequence ID" value="CAG6494873.1"/>
    <property type="molecule type" value="Transcribed_RNA"/>
</dbReference>
<sequence>MRLSCRCRTRKSLMKLRKTPAGPSNASFGWSRHSVIRWNQPRFRINKKVPRGPPSPQKAVVANNPNLTRRTILRAETTGREVSTRKKKIPFLTSKVDRK</sequence>
<dbReference type="AlphaFoldDB" id="A0A8D8CJC1"/>
<proteinExistence type="predicted"/>
<reference evidence="1" key="1">
    <citation type="submission" date="2021-05" db="EMBL/GenBank/DDBJ databases">
        <authorList>
            <person name="Alioto T."/>
            <person name="Alioto T."/>
            <person name="Gomez Garrido J."/>
        </authorList>
    </citation>
    <scope>NUCLEOTIDE SEQUENCE</scope>
</reference>
<organism evidence="1">
    <name type="scientific">Culex pipiens</name>
    <name type="common">House mosquito</name>
    <dbReference type="NCBI Taxonomy" id="7175"/>
    <lineage>
        <taxon>Eukaryota</taxon>
        <taxon>Metazoa</taxon>
        <taxon>Ecdysozoa</taxon>
        <taxon>Arthropoda</taxon>
        <taxon>Hexapoda</taxon>
        <taxon>Insecta</taxon>
        <taxon>Pterygota</taxon>
        <taxon>Neoptera</taxon>
        <taxon>Endopterygota</taxon>
        <taxon>Diptera</taxon>
        <taxon>Nematocera</taxon>
        <taxon>Culicoidea</taxon>
        <taxon>Culicidae</taxon>
        <taxon>Culicinae</taxon>
        <taxon>Culicini</taxon>
        <taxon>Culex</taxon>
        <taxon>Culex</taxon>
    </lineage>
</organism>